<dbReference type="Pfam" id="PF07727">
    <property type="entry name" value="RVT_2"/>
    <property type="match status" value="1"/>
</dbReference>
<dbReference type="PANTHER" id="PTHR11439">
    <property type="entry name" value="GAG-POL-RELATED RETROTRANSPOSON"/>
    <property type="match status" value="1"/>
</dbReference>
<dbReference type="InterPro" id="IPR043502">
    <property type="entry name" value="DNA/RNA_pol_sf"/>
</dbReference>
<feature type="domain" description="Reverse transcriptase Ty1/copia-type" evidence="1">
    <location>
        <begin position="35"/>
        <end position="262"/>
    </location>
</feature>
<dbReference type="Proteomes" id="UP000765509">
    <property type="component" value="Unassembled WGS sequence"/>
</dbReference>
<proteinExistence type="predicted"/>
<dbReference type="OrthoDB" id="428549at2759"/>
<protein>
    <recommendedName>
        <fullName evidence="1">Reverse transcriptase Ty1/copia-type domain-containing protein</fullName>
    </recommendedName>
</protein>
<keyword evidence="3" id="KW-1185">Reference proteome</keyword>
<evidence type="ECO:0000313" key="2">
    <source>
        <dbReference type="EMBL" id="MBW0503496.1"/>
    </source>
</evidence>
<evidence type="ECO:0000313" key="3">
    <source>
        <dbReference type="Proteomes" id="UP000765509"/>
    </source>
</evidence>
<name>A0A9Q3DN24_9BASI</name>
<dbReference type="SUPFAM" id="SSF56672">
    <property type="entry name" value="DNA/RNA polymerases"/>
    <property type="match status" value="1"/>
</dbReference>
<gene>
    <name evidence="2" type="ORF">O181_043211</name>
</gene>
<accession>A0A9Q3DN24</accession>
<dbReference type="CDD" id="cd09272">
    <property type="entry name" value="RNase_HI_RT_Ty1"/>
    <property type="match status" value="1"/>
</dbReference>
<comment type="caution">
    <text evidence="2">The sequence shown here is derived from an EMBL/GenBank/DDBJ whole genome shotgun (WGS) entry which is preliminary data.</text>
</comment>
<organism evidence="2 3">
    <name type="scientific">Austropuccinia psidii MF-1</name>
    <dbReference type="NCBI Taxonomy" id="1389203"/>
    <lineage>
        <taxon>Eukaryota</taxon>
        <taxon>Fungi</taxon>
        <taxon>Dikarya</taxon>
        <taxon>Basidiomycota</taxon>
        <taxon>Pucciniomycotina</taxon>
        <taxon>Pucciniomycetes</taxon>
        <taxon>Pucciniales</taxon>
        <taxon>Sphaerophragmiaceae</taxon>
        <taxon>Austropuccinia</taxon>
    </lineage>
</organism>
<evidence type="ECO:0000259" key="1">
    <source>
        <dbReference type="Pfam" id="PF07727"/>
    </source>
</evidence>
<dbReference type="AlphaFoldDB" id="A0A9Q3DN24"/>
<reference evidence="2" key="1">
    <citation type="submission" date="2021-03" db="EMBL/GenBank/DDBJ databases">
        <title>Draft genome sequence of rust myrtle Austropuccinia psidii MF-1, a brazilian biotype.</title>
        <authorList>
            <person name="Quecine M.C."/>
            <person name="Pachon D.M.R."/>
            <person name="Bonatelli M.L."/>
            <person name="Correr F.H."/>
            <person name="Franceschini L.M."/>
            <person name="Leite T.F."/>
            <person name="Margarido G.R.A."/>
            <person name="Almeida C.A."/>
            <person name="Ferrarezi J.A."/>
            <person name="Labate C.A."/>
        </authorList>
    </citation>
    <scope>NUCLEOTIDE SEQUENCE</scope>
    <source>
        <strain evidence="2">MF-1</strain>
    </source>
</reference>
<sequence length="506" mass="56277">MTTPTTPVPRMYKQAMNSPDRAQWRTAIEEELQNMNNIVPLPTGEHVLGGSWVFVKKAATQSSTMCFKARYVARGNRQAENEFELTFAPTATFTSLQMLLTIVSLRKWYVNSFDFVAAYLNVDIKEDIWVRPPDGLAVPPGFGCKLRKALYGTKQAGHCLWNCVAGRLQHLGYHASDFDKSLYIHKSNKGIIWLHVDGGIVATENPDMLTEIRRALGESCKLKWAEGCESIIGVDIAAADGGFDLNQSCLIQSIVNTKWESTPATKTPLPAKCNLTTLGKNKRVEQQKEFTGAVGALSYVVVGTQPDIAYSVNLLAQHAARPSLTHWQCLQHLLGYLAHTMNMCLTLRPQGHRPCLEVFSDASWGGEFSRSTHGYVEQLNGFTISWCAKRLVMVATSSCHAEFMVLGLAARHGRWAANLLKDMTGASDPFHLLCDNTSTIKIAEDCSSNKRTRHSDREFFITNQLLQNRTALLKWVPTGDMYADIMTKPLGSVLHQQLSRKVMHGA</sequence>
<dbReference type="EMBL" id="AVOT02017428">
    <property type="protein sequence ID" value="MBW0503496.1"/>
    <property type="molecule type" value="Genomic_DNA"/>
</dbReference>
<dbReference type="InterPro" id="IPR013103">
    <property type="entry name" value="RVT_2"/>
</dbReference>
<dbReference type="PANTHER" id="PTHR11439:SF483">
    <property type="entry name" value="PEPTIDE SYNTHASE GLIP-LIKE, PUTATIVE (AFU_ORTHOLOGUE AFUA_3G12920)-RELATED"/>
    <property type="match status" value="1"/>
</dbReference>